<proteinExistence type="predicted"/>
<dbReference type="EMBL" id="SVER01000003">
    <property type="protein sequence ID" value="MBE5918532.1"/>
    <property type="molecule type" value="Genomic_DNA"/>
</dbReference>
<dbReference type="Gene3D" id="3.90.550.10">
    <property type="entry name" value="Spore Coat Polysaccharide Biosynthesis Protein SpsA, Chain A"/>
    <property type="match status" value="1"/>
</dbReference>
<protein>
    <submittedName>
        <fullName evidence="3">2-C-methyl-D-erythritol 4-phosphate cytidylyltransferase</fullName>
    </submittedName>
</protein>
<evidence type="ECO:0000313" key="4">
    <source>
        <dbReference type="Proteomes" id="UP000766246"/>
    </source>
</evidence>
<dbReference type="AlphaFoldDB" id="A0A927U7K5"/>
<dbReference type="CDD" id="cd02516">
    <property type="entry name" value="CDP-ME_synthetase"/>
    <property type="match status" value="1"/>
</dbReference>
<dbReference type="PANTHER" id="PTHR32125">
    <property type="entry name" value="2-C-METHYL-D-ERYTHRITOL 4-PHOSPHATE CYTIDYLYLTRANSFERASE, CHLOROPLASTIC"/>
    <property type="match status" value="1"/>
</dbReference>
<dbReference type="InterPro" id="IPR050088">
    <property type="entry name" value="IspD/TarI_cytidylyltransf_bact"/>
</dbReference>
<dbReference type="PANTHER" id="PTHR32125:SF8">
    <property type="entry name" value="RIBITOL-5-PHOSPHATE CYTIDYLYLTRANSFERASE"/>
    <property type="match status" value="1"/>
</dbReference>
<dbReference type="Pfam" id="PF01128">
    <property type="entry name" value="IspD"/>
    <property type="match status" value="1"/>
</dbReference>
<evidence type="ECO:0000256" key="2">
    <source>
        <dbReference type="ARBA" id="ARBA00022695"/>
    </source>
</evidence>
<dbReference type="InterPro" id="IPR029044">
    <property type="entry name" value="Nucleotide-diphossugar_trans"/>
</dbReference>
<evidence type="ECO:0000313" key="3">
    <source>
        <dbReference type="EMBL" id="MBE5918532.1"/>
    </source>
</evidence>
<dbReference type="GO" id="GO:0050518">
    <property type="term" value="F:2-C-methyl-D-erythritol 4-phosphate cytidylyltransferase activity"/>
    <property type="evidence" value="ECO:0007669"/>
    <property type="project" value="TreeGrafter"/>
</dbReference>
<dbReference type="InterPro" id="IPR034683">
    <property type="entry name" value="IspD/TarI"/>
</dbReference>
<comment type="caution">
    <text evidence="3">The sequence shown here is derived from an EMBL/GenBank/DDBJ whole genome shotgun (WGS) entry which is preliminary data.</text>
</comment>
<dbReference type="Proteomes" id="UP000766246">
    <property type="component" value="Unassembled WGS sequence"/>
</dbReference>
<dbReference type="SUPFAM" id="SSF53448">
    <property type="entry name" value="Nucleotide-diphospho-sugar transferases"/>
    <property type="match status" value="1"/>
</dbReference>
<keyword evidence="2 3" id="KW-0548">Nucleotidyltransferase</keyword>
<evidence type="ECO:0000256" key="1">
    <source>
        <dbReference type="ARBA" id="ARBA00022679"/>
    </source>
</evidence>
<name>A0A927U7K5_9FIRM</name>
<reference evidence="3" key="1">
    <citation type="submission" date="2019-04" db="EMBL/GenBank/DDBJ databases">
        <title>Evolution of Biomass-Degrading Anaerobic Consortia Revealed by Metagenomics.</title>
        <authorList>
            <person name="Peng X."/>
        </authorList>
    </citation>
    <scope>NUCLEOTIDE SEQUENCE</scope>
    <source>
        <strain evidence="3">SIG311</strain>
    </source>
</reference>
<organism evidence="3 4">
    <name type="scientific">Pseudobutyrivibrio ruminis</name>
    <dbReference type="NCBI Taxonomy" id="46206"/>
    <lineage>
        <taxon>Bacteria</taxon>
        <taxon>Bacillati</taxon>
        <taxon>Bacillota</taxon>
        <taxon>Clostridia</taxon>
        <taxon>Lachnospirales</taxon>
        <taxon>Lachnospiraceae</taxon>
        <taxon>Pseudobutyrivibrio</taxon>
    </lineage>
</organism>
<keyword evidence="1" id="KW-0808">Transferase</keyword>
<sequence>MNIGILLAGGCGSRMKCDMPKQLIKIKNKPLMCYALAAFFDCKMIDQVQIVISDECIEKVADDIIAMGNTEKIMGFSRAGATRQESILNALNDMVYRISEEDVVVLHDGVRPLASHQLFERVITSMEGCDGVIPVLPVKDTIYRCADGIWIDEALDRSHLVAGQSPEAFIYGKYLKINRLLAKQNRICDICGSTEAAILAGMKIKMIEGEENNFKITTQEDLKRFESIIAK</sequence>
<gene>
    <name evidence="3" type="ORF">E7272_01690</name>
</gene>
<accession>A0A927U7K5</accession>